<comment type="caution">
    <text evidence="3">The sequence shown here is derived from an EMBL/GenBank/DDBJ whole genome shotgun (WGS) entry which is preliminary data.</text>
</comment>
<name>A0ABN9DS46_9NEOB</name>
<feature type="transmembrane region" description="Helical" evidence="1">
    <location>
        <begin position="101"/>
        <end position="123"/>
    </location>
</feature>
<proteinExistence type="predicted"/>
<keyword evidence="1" id="KW-0472">Membrane</keyword>
<feature type="domain" description="Ig-like" evidence="2">
    <location>
        <begin position="1"/>
        <end position="87"/>
    </location>
</feature>
<dbReference type="PROSITE" id="PS50835">
    <property type="entry name" value="IG_LIKE"/>
    <property type="match status" value="1"/>
</dbReference>
<dbReference type="PANTHER" id="PTHR46484:SF1">
    <property type="entry name" value="SCHWANN CELL MYELIN PROTEIN-RELATED"/>
    <property type="match status" value="1"/>
</dbReference>
<keyword evidence="1" id="KW-1133">Transmembrane helix</keyword>
<dbReference type="SUPFAM" id="SSF48726">
    <property type="entry name" value="Immunoglobulin"/>
    <property type="match status" value="1"/>
</dbReference>
<accession>A0ABN9DS46</accession>
<evidence type="ECO:0000313" key="4">
    <source>
        <dbReference type="Proteomes" id="UP001162483"/>
    </source>
</evidence>
<dbReference type="InterPro" id="IPR036179">
    <property type="entry name" value="Ig-like_dom_sf"/>
</dbReference>
<dbReference type="PANTHER" id="PTHR46484">
    <property type="entry name" value="SI:CH211-171H4.5-RELATED"/>
    <property type="match status" value="1"/>
</dbReference>
<dbReference type="InterPro" id="IPR007110">
    <property type="entry name" value="Ig-like_dom"/>
</dbReference>
<dbReference type="InterPro" id="IPR013783">
    <property type="entry name" value="Ig-like_fold"/>
</dbReference>
<gene>
    <name evidence="3" type="ORF">SPARVUS_LOCUS8179366</name>
</gene>
<dbReference type="Proteomes" id="UP001162483">
    <property type="component" value="Unassembled WGS sequence"/>
</dbReference>
<keyword evidence="4" id="KW-1185">Reference proteome</keyword>
<keyword evidence="1" id="KW-0812">Transmembrane</keyword>
<organism evidence="3 4">
    <name type="scientific">Staurois parvus</name>
    <dbReference type="NCBI Taxonomy" id="386267"/>
    <lineage>
        <taxon>Eukaryota</taxon>
        <taxon>Metazoa</taxon>
        <taxon>Chordata</taxon>
        <taxon>Craniata</taxon>
        <taxon>Vertebrata</taxon>
        <taxon>Euteleostomi</taxon>
        <taxon>Amphibia</taxon>
        <taxon>Batrachia</taxon>
        <taxon>Anura</taxon>
        <taxon>Neobatrachia</taxon>
        <taxon>Ranoidea</taxon>
        <taxon>Ranidae</taxon>
        <taxon>Staurois</taxon>
    </lineage>
</organism>
<sequence length="189" mass="21238">MPGEIVEGMPTLINCSVEHTCATSPPFLNWNISGLPVTEYNKTLEKGKYLKTSELTYVPSRDHKGSGILCIAIFFNGQTSQTEAKLNIINTEKNSNRDFRAIIAVACVISLSLIAFFIWRFLLGNKASTSRASNSFLRKNYSKDTKDTGYTDLTERENATYCVVEPATRKKIPQGKIHRMENSNIYEDI</sequence>
<reference evidence="3" key="1">
    <citation type="submission" date="2023-05" db="EMBL/GenBank/DDBJ databases">
        <authorList>
            <person name="Stuckert A."/>
        </authorList>
    </citation>
    <scope>NUCLEOTIDE SEQUENCE</scope>
</reference>
<protein>
    <recommendedName>
        <fullName evidence="2">Ig-like domain-containing protein</fullName>
    </recommendedName>
</protein>
<evidence type="ECO:0000256" key="1">
    <source>
        <dbReference type="SAM" id="Phobius"/>
    </source>
</evidence>
<dbReference type="Gene3D" id="2.60.40.10">
    <property type="entry name" value="Immunoglobulins"/>
    <property type="match status" value="1"/>
</dbReference>
<evidence type="ECO:0000313" key="3">
    <source>
        <dbReference type="EMBL" id="CAI9575363.1"/>
    </source>
</evidence>
<evidence type="ECO:0000259" key="2">
    <source>
        <dbReference type="PROSITE" id="PS50835"/>
    </source>
</evidence>
<dbReference type="EMBL" id="CATNWA010014738">
    <property type="protein sequence ID" value="CAI9575363.1"/>
    <property type="molecule type" value="Genomic_DNA"/>
</dbReference>